<dbReference type="PANTHER" id="PTHR21392">
    <property type="entry name" value="TRNA-URIDINE AMINOCARBOXYPROPYLTRANSFERASE 2"/>
    <property type="match status" value="1"/>
</dbReference>
<dbReference type="InterPro" id="IPR005636">
    <property type="entry name" value="DTW"/>
</dbReference>
<dbReference type="EMBL" id="MSCP01000003">
    <property type="protein sequence ID" value="PQJ85473.1"/>
    <property type="molecule type" value="Genomic_DNA"/>
</dbReference>
<evidence type="ECO:0000313" key="9">
    <source>
        <dbReference type="Proteomes" id="UP001156660"/>
    </source>
</evidence>
<dbReference type="GO" id="GO:0016432">
    <property type="term" value="F:tRNA-uridine aminocarboxypropyltransferase activity"/>
    <property type="evidence" value="ECO:0007669"/>
    <property type="project" value="UniProtKB-EC"/>
</dbReference>
<dbReference type="InterPro" id="IPR039262">
    <property type="entry name" value="DTWD2/TAPT"/>
</dbReference>
<dbReference type="EC" id="2.5.1.25" evidence="1"/>
<evidence type="ECO:0000313" key="7">
    <source>
        <dbReference type="EMBL" id="PQJ85473.1"/>
    </source>
</evidence>
<gene>
    <name evidence="7" type="ORF">BTO23_19340</name>
    <name evidence="6" type="ORF">GCM10007855_31110</name>
</gene>
<dbReference type="EMBL" id="BSOU01000009">
    <property type="protein sequence ID" value="GLR76236.1"/>
    <property type="molecule type" value="Genomic_DNA"/>
</dbReference>
<dbReference type="AlphaFoldDB" id="A0A2S7X5J1"/>
<accession>A0A2S7X5J1</accession>
<dbReference type="GO" id="GO:0008033">
    <property type="term" value="P:tRNA processing"/>
    <property type="evidence" value="ECO:0007669"/>
    <property type="project" value="UniProtKB-KW"/>
</dbReference>
<sequence>MNKKEPCSKCGFIHNCICDHQPTLDSQVEFALLYHENELNKLTNTGRLLLNSLPNAKSYLWKRKEQPEALITKINQENIEVWLLFPSNESTLSSDYLANYSSNKKQLFIFLDATWQEAKKMVNKSPWLKNLPCLEIQATASSCYHLRRNQSEGNLCTCEAGIEILNMVKEPEHAQAVAYYYERFLTVFQAERSGHQL</sequence>
<evidence type="ECO:0000313" key="8">
    <source>
        <dbReference type="Proteomes" id="UP000239273"/>
    </source>
</evidence>
<reference evidence="9" key="3">
    <citation type="journal article" date="2019" name="Int. J. Syst. Evol. Microbiol.">
        <title>The Global Catalogue of Microorganisms (GCM) 10K type strain sequencing project: providing services to taxonomists for standard genome sequencing and annotation.</title>
        <authorList>
            <consortium name="The Broad Institute Genomics Platform"/>
            <consortium name="The Broad Institute Genome Sequencing Center for Infectious Disease"/>
            <person name="Wu L."/>
            <person name="Ma J."/>
        </authorList>
    </citation>
    <scope>NUCLEOTIDE SEQUENCE [LARGE SCALE GENOMIC DNA]</scope>
    <source>
        <strain evidence="9">NBRC 105001</strain>
    </source>
</reference>
<evidence type="ECO:0000259" key="5">
    <source>
        <dbReference type="SMART" id="SM01144"/>
    </source>
</evidence>
<evidence type="ECO:0000256" key="4">
    <source>
        <dbReference type="ARBA" id="ARBA00022694"/>
    </source>
</evidence>
<name>A0A2S7X5J1_9GAMM</name>
<dbReference type="SMART" id="SM01144">
    <property type="entry name" value="DTW"/>
    <property type="match status" value="1"/>
</dbReference>
<evidence type="ECO:0000256" key="1">
    <source>
        <dbReference type="ARBA" id="ARBA00012386"/>
    </source>
</evidence>
<evidence type="ECO:0000256" key="3">
    <source>
        <dbReference type="ARBA" id="ARBA00022691"/>
    </source>
</evidence>
<keyword evidence="9" id="KW-1185">Reference proteome</keyword>
<feature type="domain" description="DTW" evidence="5">
    <location>
        <begin position="3"/>
        <end position="193"/>
    </location>
</feature>
<dbReference type="Proteomes" id="UP000239273">
    <property type="component" value="Unassembled WGS sequence"/>
</dbReference>
<keyword evidence="2" id="KW-0808">Transferase</keyword>
<dbReference type="Proteomes" id="UP001156660">
    <property type="component" value="Unassembled WGS sequence"/>
</dbReference>
<dbReference type="RefSeq" id="WP_060993389.1">
    <property type="nucleotide sequence ID" value="NZ_BSOU01000009.1"/>
</dbReference>
<evidence type="ECO:0000313" key="6">
    <source>
        <dbReference type="EMBL" id="GLR76236.1"/>
    </source>
</evidence>
<reference evidence="7 8" key="2">
    <citation type="submission" date="2016-12" db="EMBL/GenBank/DDBJ databases">
        <title>Diversity of luminous bacteria.</title>
        <authorList>
            <person name="Yoshizawa S."/>
            <person name="Kogure K."/>
        </authorList>
    </citation>
    <scope>NUCLEOTIDE SEQUENCE [LARGE SCALE GENOMIC DNA]</scope>
    <source>
        <strain evidence="7 8">NBRC 105001</strain>
    </source>
</reference>
<organism evidence="7 8">
    <name type="scientific">Aliivibrio sifiae</name>
    <dbReference type="NCBI Taxonomy" id="566293"/>
    <lineage>
        <taxon>Bacteria</taxon>
        <taxon>Pseudomonadati</taxon>
        <taxon>Pseudomonadota</taxon>
        <taxon>Gammaproteobacteria</taxon>
        <taxon>Vibrionales</taxon>
        <taxon>Vibrionaceae</taxon>
        <taxon>Aliivibrio</taxon>
    </lineage>
</organism>
<evidence type="ECO:0000256" key="2">
    <source>
        <dbReference type="ARBA" id="ARBA00022679"/>
    </source>
</evidence>
<comment type="caution">
    <text evidence="7">The sequence shown here is derived from an EMBL/GenBank/DDBJ whole genome shotgun (WGS) entry which is preliminary data.</text>
</comment>
<reference evidence="6" key="4">
    <citation type="submission" date="2023-01" db="EMBL/GenBank/DDBJ databases">
        <title>Draft genome sequence of Aliivibrio sifiae strain NBRC 105001.</title>
        <authorList>
            <person name="Sun Q."/>
            <person name="Mori K."/>
        </authorList>
    </citation>
    <scope>NUCLEOTIDE SEQUENCE</scope>
    <source>
        <strain evidence="6">NBRC 105001</strain>
    </source>
</reference>
<dbReference type="PANTHER" id="PTHR21392:SF1">
    <property type="entry name" value="TRNA-URIDINE AMINOCARBOXYPROPYLTRANSFERASE"/>
    <property type="match status" value="1"/>
</dbReference>
<keyword evidence="4" id="KW-0819">tRNA processing</keyword>
<protein>
    <recommendedName>
        <fullName evidence="1">tRNA-uridine aminocarboxypropyltransferase</fullName>
        <ecNumber evidence="1">2.5.1.25</ecNumber>
    </recommendedName>
</protein>
<dbReference type="OrthoDB" id="370626at2"/>
<keyword evidence="3" id="KW-0949">S-adenosyl-L-methionine</keyword>
<proteinExistence type="predicted"/>
<reference evidence="6" key="1">
    <citation type="journal article" date="2014" name="Int. J. Syst. Evol. Microbiol.">
        <title>Complete genome of a new Firmicutes species belonging to the dominant human colonic microbiota ('Ruminococcus bicirculans') reveals two chromosomes and a selective capacity to utilize plant glucans.</title>
        <authorList>
            <consortium name="NISC Comparative Sequencing Program"/>
            <person name="Wegmann U."/>
            <person name="Louis P."/>
            <person name="Goesmann A."/>
            <person name="Henrissat B."/>
            <person name="Duncan S.H."/>
            <person name="Flint H.J."/>
        </authorList>
    </citation>
    <scope>NUCLEOTIDE SEQUENCE</scope>
    <source>
        <strain evidence="6">NBRC 105001</strain>
    </source>
</reference>
<dbReference type="Pfam" id="PF03942">
    <property type="entry name" value="DTW"/>
    <property type="match status" value="1"/>
</dbReference>